<comment type="caution">
    <text evidence="2">The sequence shown here is derived from an EMBL/GenBank/DDBJ whole genome shotgun (WGS) entry which is preliminary data.</text>
</comment>
<dbReference type="EMBL" id="BQNB010019416">
    <property type="protein sequence ID" value="GJT85075.1"/>
    <property type="molecule type" value="Genomic_DNA"/>
</dbReference>
<feature type="region of interest" description="Disordered" evidence="1">
    <location>
        <begin position="63"/>
        <end position="89"/>
    </location>
</feature>
<dbReference type="Pfam" id="PF13911">
    <property type="entry name" value="AhpC-TSA_2"/>
    <property type="match status" value="1"/>
</dbReference>
<reference evidence="2" key="1">
    <citation type="journal article" date="2022" name="Int. J. Mol. Sci.">
        <title>Draft Genome of Tanacetum Coccineum: Genomic Comparison of Closely Related Tanacetum-Family Plants.</title>
        <authorList>
            <person name="Yamashiro T."/>
            <person name="Shiraishi A."/>
            <person name="Nakayama K."/>
            <person name="Satake H."/>
        </authorList>
    </citation>
    <scope>NUCLEOTIDE SEQUENCE</scope>
</reference>
<feature type="compositionally biased region" description="Basic and acidic residues" evidence="1">
    <location>
        <begin position="63"/>
        <end position="74"/>
    </location>
</feature>
<protein>
    <submittedName>
        <fullName evidence="2">Prostamide/prostaglandin F synthase</fullName>
    </submittedName>
</protein>
<evidence type="ECO:0000256" key="1">
    <source>
        <dbReference type="SAM" id="MobiDB-lite"/>
    </source>
</evidence>
<accession>A0ABQ5HBM3</accession>
<name>A0ABQ5HBM3_9ASTR</name>
<sequence length="404" mass="44364">MFNDVKLQVDYESKMAYKLLRLVKKQLKEGYYKVTAAEKVNAVGYKLVLLDQVQVGGSSMRVETDVDEGQKAHEQPTSNVAGMGDEDSDSEVEEVVNETSGFISSKSGGGIGRKNLYEHWKDDYDDNPYDYPTWGYGLRYKFGEKRRGIGGEDIMAVANDVPVAGFSSFQSPSSQLNQSLLSNNIACSLSLSSHRKSNQSVVPKASSTATYSPEIGDVLGSVDIFTASGESVLFNDLWDQSEGIAVVALLRHFGCPCCWELASTLKESISKFEAAGVKLIAIGIGEPKKARVFAERLPFPLDSLYADPERKAYNLLGLYYGIGRTFFNPASAKVLTKSRFEALKKATENYTIEVTPDDRGSVLQQGGMFVFKGKELLYAWKDEGTGDHAPLEDIFSICCKTPVA</sequence>
<dbReference type="PANTHER" id="PTHR28630:SF23">
    <property type="entry name" value="THIOREDOXIN SUPERFAMILY PROTEIN"/>
    <property type="match status" value="1"/>
</dbReference>
<reference evidence="2" key="2">
    <citation type="submission" date="2022-01" db="EMBL/GenBank/DDBJ databases">
        <authorList>
            <person name="Yamashiro T."/>
            <person name="Shiraishi A."/>
            <person name="Satake H."/>
            <person name="Nakayama K."/>
        </authorList>
    </citation>
    <scope>NUCLEOTIDE SEQUENCE</scope>
</reference>
<organism evidence="2 3">
    <name type="scientific">Tanacetum coccineum</name>
    <dbReference type="NCBI Taxonomy" id="301880"/>
    <lineage>
        <taxon>Eukaryota</taxon>
        <taxon>Viridiplantae</taxon>
        <taxon>Streptophyta</taxon>
        <taxon>Embryophyta</taxon>
        <taxon>Tracheophyta</taxon>
        <taxon>Spermatophyta</taxon>
        <taxon>Magnoliopsida</taxon>
        <taxon>eudicotyledons</taxon>
        <taxon>Gunneridae</taxon>
        <taxon>Pentapetalae</taxon>
        <taxon>asterids</taxon>
        <taxon>campanulids</taxon>
        <taxon>Asterales</taxon>
        <taxon>Asteraceae</taxon>
        <taxon>Asteroideae</taxon>
        <taxon>Anthemideae</taxon>
        <taxon>Anthemidinae</taxon>
        <taxon>Tanacetum</taxon>
    </lineage>
</organism>
<gene>
    <name evidence="2" type="ORF">Tco_1066792</name>
</gene>
<dbReference type="PANTHER" id="PTHR28630">
    <property type="match status" value="1"/>
</dbReference>
<keyword evidence="3" id="KW-1185">Reference proteome</keyword>
<dbReference type="Gene3D" id="3.40.30.10">
    <property type="entry name" value="Glutaredoxin"/>
    <property type="match status" value="1"/>
</dbReference>
<dbReference type="InterPro" id="IPR036249">
    <property type="entry name" value="Thioredoxin-like_sf"/>
</dbReference>
<dbReference type="Proteomes" id="UP001151760">
    <property type="component" value="Unassembled WGS sequence"/>
</dbReference>
<evidence type="ECO:0000313" key="2">
    <source>
        <dbReference type="EMBL" id="GJT85075.1"/>
    </source>
</evidence>
<dbReference type="InterPro" id="IPR032801">
    <property type="entry name" value="PXL2A/B/C"/>
</dbReference>
<proteinExistence type="predicted"/>
<dbReference type="SUPFAM" id="SSF52833">
    <property type="entry name" value="Thioredoxin-like"/>
    <property type="match status" value="1"/>
</dbReference>
<dbReference type="CDD" id="cd02970">
    <property type="entry name" value="PRX_like2"/>
    <property type="match status" value="1"/>
</dbReference>
<evidence type="ECO:0000313" key="3">
    <source>
        <dbReference type="Proteomes" id="UP001151760"/>
    </source>
</evidence>